<dbReference type="GO" id="GO:0019062">
    <property type="term" value="P:virion attachment to host cell"/>
    <property type="evidence" value="ECO:0007669"/>
    <property type="project" value="InterPro"/>
</dbReference>
<evidence type="ECO:0000313" key="3">
    <source>
        <dbReference type="Proteomes" id="UP000224182"/>
    </source>
</evidence>
<dbReference type="RefSeq" id="WP_098974193.1">
    <property type="nucleotide sequence ID" value="NZ_CP077115.1"/>
</dbReference>
<dbReference type="Pfam" id="PF03406">
    <property type="entry name" value="Phage_fiber_2"/>
    <property type="match status" value="1"/>
</dbReference>
<evidence type="ECO:0000259" key="1">
    <source>
        <dbReference type="PROSITE" id="PS51688"/>
    </source>
</evidence>
<dbReference type="GO" id="GO:0046718">
    <property type="term" value="P:symbiont entry into host cell"/>
    <property type="evidence" value="ECO:0007669"/>
    <property type="project" value="InterPro"/>
</dbReference>
<dbReference type="EMBL" id="NIRN01000001">
    <property type="protein sequence ID" value="PHI06525.1"/>
    <property type="molecule type" value="Genomic_DNA"/>
</dbReference>
<evidence type="ECO:0000313" key="2">
    <source>
        <dbReference type="EMBL" id="PHI06525.1"/>
    </source>
</evidence>
<dbReference type="Pfam" id="PF13884">
    <property type="entry name" value="Peptidase_S74"/>
    <property type="match status" value="1"/>
</dbReference>
<dbReference type="InterPro" id="IPR030392">
    <property type="entry name" value="S74_ICA"/>
</dbReference>
<dbReference type="PROSITE" id="PS51688">
    <property type="entry name" value="ICA"/>
    <property type="match status" value="1"/>
</dbReference>
<accession>A0A2C6BRQ4</accession>
<name>A0A2C6BRQ4_FUSNP</name>
<proteinExistence type="predicted"/>
<reference evidence="2 3" key="1">
    <citation type="submission" date="2017-06" db="EMBL/GenBank/DDBJ databases">
        <title>Draft genome sequence of Fusobacterium nucleatum subsp. polymorphum KCOM 1271 (=ChDC F305).</title>
        <authorList>
            <person name="Kook J.-K."/>
            <person name="Park S.-N."/>
            <person name="Lim Y.K."/>
            <person name="Roh H."/>
        </authorList>
    </citation>
    <scope>NUCLEOTIDE SEQUENCE [LARGE SCALE GENOMIC DNA]</scope>
    <source>
        <strain evidence="3">KCOM 1271 (ChDC F305)</strain>
    </source>
</reference>
<dbReference type="Proteomes" id="UP000224182">
    <property type="component" value="Unassembled WGS sequence"/>
</dbReference>
<feature type="domain" description="Peptidase S74" evidence="1">
    <location>
        <begin position="800"/>
        <end position="887"/>
    </location>
</feature>
<organism evidence="2 3">
    <name type="scientific">Fusobacterium nucleatum subsp. polymorphum</name>
    <name type="common">Fusobacterium polymorphum</name>
    <dbReference type="NCBI Taxonomy" id="76857"/>
    <lineage>
        <taxon>Bacteria</taxon>
        <taxon>Fusobacteriati</taxon>
        <taxon>Fusobacteriota</taxon>
        <taxon>Fusobacteriia</taxon>
        <taxon>Fusobacteriales</taxon>
        <taxon>Fusobacteriaceae</taxon>
        <taxon>Fusobacterium</taxon>
    </lineage>
</organism>
<dbReference type="InterPro" id="IPR005068">
    <property type="entry name" value="Phage_lambda_Stf-r2"/>
</dbReference>
<protein>
    <recommendedName>
        <fullName evidence="1">Peptidase S74 domain-containing protein</fullName>
    </recommendedName>
</protein>
<dbReference type="AlphaFoldDB" id="A0A2C6BRQ4"/>
<comment type="caution">
    <text evidence="2">The sequence shown here is derived from an EMBL/GenBank/DDBJ whole genome shotgun (WGS) entry which is preliminary data.</text>
</comment>
<gene>
    <name evidence="2" type="ORF">CBG54_05540</name>
</gene>
<sequence length="892" mass="102151">MENLNNIKALTDSPMFNADKWNTSVEQIETVMNLLTKINNRFRGIYDYKNNYKLGETVFIEDNLYELSNDSSEHFSEVKEENIKSKDIKLYYLNNNKLTDRNNNKISDEDFDFIVNNHYTNEILCIKGKTGYVFDKISKTLNSLNVYVNSDIKSACLDKFAFYLGLDRKIIQKSKKIDDISHKEIFTSDFIIKDITCNSDYIFALLSDNTINVINKKDKSVLRKYNTNINFSEKVKIKITSSNNFFIFDKNILYTYRFSNGDFININKIKYTPNKEVKALECFTPYLYFIGNDNNFICSKDTLHPLLKTELRYILSKNNMIIEDLYSYINPKNNIFDSLNMILKNKEIAHIIKNKGLEINSNRLIYKINDEIINKTLYLKIDSNIHNEAITLKVSKNKLINLTINETGSKEVFIDIHNDEVKICIYKNKNLIKEEKINLLPALNSENTLEFISNSSDTYIIESIIIFNYILSNVKKNTVIDNVLFLPNIENKTNFLPYSIVTNDISGSPILKLSGKSLLIDNSGLKVNLVQEIKDELKEEDREKILSLYGLKKFKNDFELSFSKKLTDELNKEKKINWDLLENVPEATTSKKGLVLLNTDINDESSIKAATPKMVKEVERLTENKIENLKRTKIKNIENEIYNIKNTTLTKLYDDINSFNNKTIREINKLGSSIDAPNSYLNKEVGGIVKGDLTVRNINLSNNVISLNKNIGEVASIRFGEGYITHSSQGSGIDSFKISASDSPNDSSGGIDFGYTQNNTFNRTSFISSSGVGSFKIVTTGSDINVGRDIKLSGDLFLTSDRRIKREIKKVNNALEKILKLNGYTFYKKGFENKTAGIIAQEVRDVFPELVNEKNSILEVNYNGLHSLIIEAIKEINSKIDNLENEIRNLKG</sequence>